<evidence type="ECO:0000256" key="1">
    <source>
        <dbReference type="SAM" id="Phobius"/>
    </source>
</evidence>
<feature type="transmembrane region" description="Helical" evidence="1">
    <location>
        <begin position="467"/>
        <end position="486"/>
    </location>
</feature>
<dbReference type="InterPro" id="IPR043748">
    <property type="entry name" value="DUF5693"/>
</dbReference>
<evidence type="ECO:0000313" key="2">
    <source>
        <dbReference type="EMBL" id="EHM40627.1"/>
    </source>
</evidence>
<dbReference type="Pfam" id="PF18949">
    <property type="entry name" value="DUF5693"/>
    <property type="match status" value="1"/>
</dbReference>
<dbReference type="Proteomes" id="UP000005481">
    <property type="component" value="Unassembled WGS sequence"/>
</dbReference>
<proteinExistence type="predicted"/>
<keyword evidence="1" id="KW-0472">Membrane</keyword>
<accession>G9YHS1</accession>
<keyword evidence="3" id="KW-1185">Reference proteome</keyword>
<protein>
    <recommendedName>
        <fullName evidence="4">Beta-carotene 15,15'-monooxygenase</fullName>
    </recommendedName>
</protein>
<dbReference type="OrthoDB" id="3805529at2"/>
<dbReference type="EMBL" id="AGCJ01000044">
    <property type="protein sequence ID" value="EHM40627.1"/>
    <property type="molecule type" value="Genomic_DNA"/>
</dbReference>
<reference evidence="2 3" key="1">
    <citation type="submission" date="2011-08" db="EMBL/GenBank/DDBJ databases">
        <authorList>
            <person name="Weinstock G."/>
            <person name="Sodergren E."/>
            <person name="Clifton S."/>
            <person name="Fulton L."/>
            <person name="Fulton B."/>
            <person name="Courtney L."/>
            <person name="Fronick C."/>
            <person name="Harrison M."/>
            <person name="Strong C."/>
            <person name="Farmer C."/>
            <person name="Delahaunty K."/>
            <person name="Markovic C."/>
            <person name="Hall O."/>
            <person name="Minx P."/>
            <person name="Tomlinson C."/>
            <person name="Mitreva M."/>
            <person name="Hou S."/>
            <person name="Chen J."/>
            <person name="Wollam A."/>
            <person name="Pepin K.H."/>
            <person name="Johnson M."/>
            <person name="Bhonagiri V."/>
            <person name="Zhang X."/>
            <person name="Suruliraj S."/>
            <person name="Warren W."/>
            <person name="Chinwalla A."/>
            <person name="Mardis E.R."/>
            <person name="Wilson R.K."/>
        </authorList>
    </citation>
    <scope>NUCLEOTIDE SEQUENCE [LARGE SCALE GENOMIC DNA]</scope>
    <source>
        <strain evidence="2 3">F0357</strain>
    </source>
</reference>
<feature type="transmembrane region" description="Helical" evidence="1">
    <location>
        <begin position="401"/>
        <end position="420"/>
    </location>
</feature>
<feature type="transmembrane region" description="Helical" evidence="1">
    <location>
        <begin position="658"/>
        <end position="681"/>
    </location>
</feature>
<dbReference type="eggNOG" id="ENOG502Z8QQ">
    <property type="taxonomic scope" value="Bacteria"/>
</dbReference>
<feature type="transmembrane region" description="Helical" evidence="1">
    <location>
        <begin position="426"/>
        <end position="446"/>
    </location>
</feature>
<feature type="transmembrane region" description="Helical" evidence="1">
    <location>
        <begin position="623"/>
        <end position="646"/>
    </location>
</feature>
<keyword evidence="1" id="KW-1133">Transmembrane helix</keyword>
<organism evidence="2 3">
    <name type="scientific">Anaeroglobus geminatus F0357</name>
    <dbReference type="NCBI Taxonomy" id="861450"/>
    <lineage>
        <taxon>Bacteria</taxon>
        <taxon>Bacillati</taxon>
        <taxon>Bacillota</taxon>
        <taxon>Negativicutes</taxon>
        <taxon>Veillonellales</taxon>
        <taxon>Veillonellaceae</taxon>
        <taxon>Anaeroglobus</taxon>
    </lineage>
</organism>
<dbReference type="HOGENOM" id="CLU_023389_0_0_9"/>
<evidence type="ECO:0000313" key="3">
    <source>
        <dbReference type="Proteomes" id="UP000005481"/>
    </source>
</evidence>
<comment type="caution">
    <text evidence="2">The sequence shown here is derived from an EMBL/GenBank/DDBJ whole genome shotgun (WGS) entry which is preliminary data.</text>
</comment>
<dbReference type="PATRIC" id="fig|861450.3.peg.1123"/>
<feature type="transmembrane region" description="Helical" evidence="1">
    <location>
        <begin position="546"/>
        <end position="566"/>
    </location>
</feature>
<gene>
    <name evidence="2" type="ORF">HMPREF0080_01205</name>
</gene>
<dbReference type="STRING" id="861450.HMPREF0080_01205"/>
<name>G9YHS1_9FIRM</name>
<sequence>MIYNKVDMMKIKEKRSMLYMLAAVAVGFICAVVLCFSRYQVELRSMSVEQAMDYEALAAVARNDGYTVRDAEQMARESGITSFAVYETTLNKLAQRGDISLVTALTARLYYPQLHVDGDTYTYYLVGKPRSEEDPYFDEVKEDLIARLGTDNVADFSDSTGRILGLRGAMPDLGDLNLGILSADANHIADMGFGVILRPTNYADPTKEDIDGFFQRVDKIRGVTGIMFVGKEVLGYSADEDKRDELLAYTAKHMTARHIPFYMIEAANQLQYDQQDGMYKLADLVAYDTARVYAMSKDELDKVTEEEGAMRFYISDLERNCRVNLYPLYKRPLHGMSRTKRTFDYIGQASAKLLERGYDLKKASIMPVYYPQELLLALVAAAAFCGMLFTLNLIFPLPETVNYVLLAAGIIAGAGGAVMISSPLFLQIVAVGCAVCAPVAAVLLLLDKYNQKKITEVIGYKRVITDGAVGLTAAVAVAMTGGIYIASLLGDTRFFMEFNFYRGVKLTFVLPLILTAIAYIHRFPLLGGPVSTIEEFPDFVRRFLAVPVRMGTLVIVGLLGLAAVVFVGRSGHTAGVPVPGIEVAMRRFLENIMFARPREKEFLIGHPAFFLMVASIYRKWPQLLHFFLVVASVIGLGSMVETFAHIRTPFLVSFIRGINGWLTGLVIGISVIVAIAFLRYLTSWLGKQVSHDN</sequence>
<feature type="transmembrane region" description="Helical" evidence="1">
    <location>
        <begin position="601"/>
        <end position="617"/>
    </location>
</feature>
<evidence type="ECO:0008006" key="4">
    <source>
        <dbReference type="Google" id="ProtNLM"/>
    </source>
</evidence>
<keyword evidence="1" id="KW-0812">Transmembrane</keyword>
<dbReference type="AlphaFoldDB" id="G9YHS1"/>
<feature type="transmembrane region" description="Helical" evidence="1">
    <location>
        <begin position="506"/>
        <end position="525"/>
    </location>
</feature>
<feature type="transmembrane region" description="Helical" evidence="1">
    <location>
        <begin position="374"/>
        <end position="394"/>
    </location>
</feature>